<comment type="caution">
    <text evidence="1">The sequence shown here is derived from an EMBL/GenBank/DDBJ whole genome shotgun (WGS) entry which is preliminary data.</text>
</comment>
<protein>
    <submittedName>
        <fullName evidence="1">Uncharacterized protein</fullName>
    </submittedName>
</protein>
<reference evidence="1 2" key="1">
    <citation type="journal article" date="2018" name="Front. Plant Sci.">
        <title>Red Clover (Trifolium pratense) and Zigzag Clover (T. medium) - A Picture of Genomic Similarities and Differences.</title>
        <authorList>
            <person name="Dluhosova J."/>
            <person name="Istvanek J."/>
            <person name="Nedelnik J."/>
            <person name="Repkova J."/>
        </authorList>
    </citation>
    <scope>NUCLEOTIDE SEQUENCE [LARGE SCALE GENOMIC DNA]</scope>
    <source>
        <strain evidence="2">cv. 10/8</strain>
        <tissue evidence="1">Leaf</tissue>
    </source>
</reference>
<feature type="non-terminal residue" evidence="1">
    <location>
        <position position="1"/>
    </location>
</feature>
<dbReference type="Proteomes" id="UP000265520">
    <property type="component" value="Unassembled WGS sequence"/>
</dbReference>
<evidence type="ECO:0000313" key="2">
    <source>
        <dbReference type="Proteomes" id="UP000265520"/>
    </source>
</evidence>
<dbReference type="AlphaFoldDB" id="A0A392RG24"/>
<evidence type="ECO:0000313" key="1">
    <source>
        <dbReference type="EMBL" id="MCI34984.1"/>
    </source>
</evidence>
<organism evidence="1 2">
    <name type="scientific">Trifolium medium</name>
    <dbReference type="NCBI Taxonomy" id="97028"/>
    <lineage>
        <taxon>Eukaryota</taxon>
        <taxon>Viridiplantae</taxon>
        <taxon>Streptophyta</taxon>
        <taxon>Embryophyta</taxon>
        <taxon>Tracheophyta</taxon>
        <taxon>Spermatophyta</taxon>
        <taxon>Magnoliopsida</taxon>
        <taxon>eudicotyledons</taxon>
        <taxon>Gunneridae</taxon>
        <taxon>Pentapetalae</taxon>
        <taxon>rosids</taxon>
        <taxon>fabids</taxon>
        <taxon>Fabales</taxon>
        <taxon>Fabaceae</taxon>
        <taxon>Papilionoideae</taxon>
        <taxon>50 kb inversion clade</taxon>
        <taxon>NPAAA clade</taxon>
        <taxon>Hologalegina</taxon>
        <taxon>IRL clade</taxon>
        <taxon>Trifolieae</taxon>
        <taxon>Trifolium</taxon>
    </lineage>
</organism>
<name>A0A392RG24_9FABA</name>
<proteinExistence type="predicted"/>
<keyword evidence="2" id="KW-1185">Reference proteome</keyword>
<accession>A0A392RG24</accession>
<dbReference type="EMBL" id="LXQA010219084">
    <property type="protein sequence ID" value="MCI34984.1"/>
    <property type="molecule type" value="Genomic_DNA"/>
</dbReference>
<sequence>FQISLSGVRASTVFKPPQEFLGCGCVSLISSDYPATCIRVTPASTVGGSSTTGSVLLLPPEGVV</sequence>